<protein>
    <submittedName>
        <fullName evidence="2">Uncharacterized protein</fullName>
    </submittedName>
</protein>
<organism evidence="2 3">
    <name type="scientific">Neolentinus lepideus HHB14362 ss-1</name>
    <dbReference type="NCBI Taxonomy" id="1314782"/>
    <lineage>
        <taxon>Eukaryota</taxon>
        <taxon>Fungi</taxon>
        <taxon>Dikarya</taxon>
        <taxon>Basidiomycota</taxon>
        <taxon>Agaricomycotina</taxon>
        <taxon>Agaricomycetes</taxon>
        <taxon>Gloeophyllales</taxon>
        <taxon>Gloeophyllaceae</taxon>
        <taxon>Neolentinus</taxon>
    </lineage>
</organism>
<feature type="compositionally biased region" description="Basic residues" evidence="1">
    <location>
        <begin position="253"/>
        <end position="273"/>
    </location>
</feature>
<keyword evidence="3" id="KW-1185">Reference proteome</keyword>
<evidence type="ECO:0000313" key="3">
    <source>
        <dbReference type="Proteomes" id="UP000076761"/>
    </source>
</evidence>
<feature type="compositionally biased region" description="Polar residues" evidence="1">
    <location>
        <begin position="388"/>
        <end position="410"/>
    </location>
</feature>
<feature type="region of interest" description="Disordered" evidence="1">
    <location>
        <begin position="363"/>
        <end position="622"/>
    </location>
</feature>
<reference evidence="2 3" key="1">
    <citation type="journal article" date="2016" name="Mol. Biol. Evol.">
        <title>Comparative Genomics of Early-Diverging Mushroom-Forming Fungi Provides Insights into the Origins of Lignocellulose Decay Capabilities.</title>
        <authorList>
            <person name="Nagy L.G."/>
            <person name="Riley R."/>
            <person name="Tritt A."/>
            <person name="Adam C."/>
            <person name="Daum C."/>
            <person name="Floudas D."/>
            <person name="Sun H."/>
            <person name="Yadav J.S."/>
            <person name="Pangilinan J."/>
            <person name="Larsson K.H."/>
            <person name="Matsuura K."/>
            <person name="Barry K."/>
            <person name="Labutti K."/>
            <person name="Kuo R."/>
            <person name="Ohm R.A."/>
            <person name="Bhattacharya S.S."/>
            <person name="Shirouzu T."/>
            <person name="Yoshinaga Y."/>
            <person name="Martin F.M."/>
            <person name="Grigoriev I.V."/>
            <person name="Hibbett D.S."/>
        </authorList>
    </citation>
    <scope>NUCLEOTIDE SEQUENCE [LARGE SCALE GENOMIC DNA]</scope>
    <source>
        <strain evidence="2 3">HHB14362 ss-1</strain>
    </source>
</reference>
<sequence>MASSTWNTSTSATTMSQPWGVEDAFLNVFPQSYERTSMPDELPPPWDAQPEARIAKDNGRSPVAVRDALYIQQAARAALRGDFVTGSSCHPSDEVSQGVLRDGRWTFKHPSVMHYIEMTRKQHGFSFPEDLFDSCPLPEDLRTYALVALRMQDHYNWPVWWVLFNSKQKEMTKRMIEMQLRIEQSISVDYVEEDVDANIDEGHKAMRFKVPEDWLTLEAKAIKQSELSEERSRKRKLDEMEAARENNGPSSRPMKKRRNGPRLTLRKKHRAAKKAVEATDDIVALDNDDDDNTADIVGGEPFAPPTASKEAMEPSIISAQKDSAVADGLPAAEYISRPEPKTLKVAKPSRMSSRLQARNIPAIPALPISQGKPSRALPTAELKVDRSSVATPSGSSTAVQSVTGTQSTAVSSRPRRARRRPSGKVDKDKSTTQWVQGLKVPGELATIEEEPDLKEPQHVKNGKSTKGKGAAKISPEENAAQTENDMEAVIPARCSRKAASSTKLTIKINLKGAEKFSTESSAAQKQEDLEAVPPAERASKAAPNEEATKPEEVAKPEDAARPEDAAKPEEPALKPFDGRSRRTRQKSRKAIEAAESAAQLAAKRRSSRKKGATAAAAAESSK</sequence>
<dbReference type="Proteomes" id="UP000076761">
    <property type="component" value="Unassembled WGS sequence"/>
</dbReference>
<feature type="region of interest" description="Disordered" evidence="1">
    <location>
        <begin position="225"/>
        <end position="312"/>
    </location>
</feature>
<feature type="compositionally biased region" description="Basic and acidic residues" evidence="1">
    <location>
        <begin position="546"/>
        <end position="580"/>
    </location>
</feature>
<evidence type="ECO:0000256" key="1">
    <source>
        <dbReference type="SAM" id="MobiDB-lite"/>
    </source>
</evidence>
<feature type="compositionally biased region" description="Basic and acidic residues" evidence="1">
    <location>
        <begin position="225"/>
        <end position="244"/>
    </location>
</feature>
<feature type="compositionally biased region" description="Basic residues" evidence="1">
    <location>
        <begin position="602"/>
        <end position="611"/>
    </location>
</feature>
<dbReference type="AlphaFoldDB" id="A0A165N1I1"/>
<evidence type="ECO:0000313" key="2">
    <source>
        <dbReference type="EMBL" id="KZT19052.1"/>
    </source>
</evidence>
<name>A0A165N1I1_9AGAM</name>
<dbReference type="InParanoid" id="A0A165N1I1"/>
<feature type="compositionally biased region" description="Basic residues" evidence="1">
    <location>
        <begin position="413"/>
        <end position="422"/>
    </location>
</feature>
<dbReference type="EMBL" id="KV425651">
    <property type="protein sequence ID" value="KZT19052.1"/>
    <property type="molecule type" value="Genomic_DNA"/>
</dbReference>
<gene>
    <name evidence="2" type="ORF">NEOLEDRAFT_1183688</name>
</gene>
<accession>A0A165N1I1</accession>
<feature type="compositionally biased region" description="Low complexity" evidence="1">
    <location>
        <begin position="612"/>
        <end position="622"/>
    </location>
</feature>
<proteinExistence type="predicted"/>